<accession>A0ABP9FUX2</accession>
<proteinExistence type="predicted"/>
<protein>
    <submittedName>
        <fullName evidence="1">Uncharacterized protein</fullName>
    </submittedName>
</protein>
<dbReference type="EMBL" id="BAABJI010000001">
    <property type="protein sequence ID" value="GAA4906562.1"/>
    <property type="molecule type" value="Genomic_DNA"/>
</dbReference>
<sequence>MYIAYLSPDFIAAQACNIQQPDITPEDLTIYNARIDGYSAACAKLSEEIAAIQRYLPGWLPERPGII</sequence>
<evidence type="ECO:0000313" key="1">
    <source>
        <dbReference type="EMBL" id="GAA4906562.1"/>
    </source>
</evidence>
<organism evidence="1 2">
    <name type="scientific">Mucilaginibacter defluvii</name>
    <dbReference type="NCBI Taxonomy" id="1196019"/>
    <lineage>
        <taxon>Bacteria</taxon>
        <taxon>Pseudomonadati</taxon>
        <taxon>Bacteroidota</taxon>
        <taxon>Sphingobacteriia</taxon>
        <taxon>Sphingobacteriales</taxon>
        <taxon>Sphingobacteriaceae</taxon>
        <taxon>Mucilaginibacter</taxon>
    </lineage>
</organism>
<keyword evidence="2" id="KW-1185">Reference proteome</keyword>
<comment type="caution">
    <text evidence="1">The sequence shown here is derived from an EMBL/GenBank/DDBJ whole genome shotgun (WGS) entry which is preliminary data.</text>
</comment>
<reference evidence="2" key="1">
    <citation type="journal article" date="2019" name="Int. J. Syst. Evol. Microbiol.">
        <title>The Global Catalogue of Microorganisms (GCM) 10K type strain sequencing project: providing services to taxonomists for standard genome sequencing and annotation.</title>
        <authorList>
            <consortium name="The Broad Institute Genomics Platform"/>
            <consortium name="The Broad Institute Genome Sequencing Center for Infectious Disease"/>
            <person name="Wu L."/>
            <person name="Ma J."/>
        </authorList>
    </citation>
    <scope>NUCLEOTIDE SEQUENCE [LARGE SCALE GENOMIC DNA]</scope>
    <source>
        <strain evidence="2">JCM 18283</strain>
    </source>
</reference>
<name>A0ABP9FUX2_9SPHI</name>
<gene>
    <name evidence="1" type="ORF">GCM10023313_06620</name>
</gene>
<dbReference type="Proteomes" id="UP001501436">
    <property type="component" value="Unassembled WGS sequence"/>
</dbReference>
<dbReference type="RefSeq" id="WP_345329485.1">
    <property type="nucleotide sequence ID" value="NZ_BAABJI010000001.1"/>
</dbReference>
<evidence type="ECO:0000313" key="2">
    <source>
        <dbReference type="Proteomes" id="UP001501436"/>
    </source>
</evidence>